<dbReference type="SMART" id="SM00404">
    <property type="entry name" value="PTPc_motif"/>
    <property type="match status" value="1"/>
</dbReference>
<dbReference type="Proteomes" id="UP000729913">
    <property type="component" value="Unassembled WGS sequence"/>
</dbReference>
<dbReference type="SMART" id="SM00194">
    <property type="entry name" value="PTPc"/>
    <property type="match status" value="1"/>
</dbReference>
<gene>
    <name evidence="6" type="ORF">G9C98_005481</name>
</gene>
<dbReference type="GO" id="GO:0004725">
    <property type="term" value="F:protein tyrosine phosphatase activity"/>
    <property type="evidence" value="ECO:0007669"/>
    <property type="project" value="UniProtKB-EC"/>
</dbReference>
<evidence type="ECO:0000256" key="4">
    <source>
        <dbReference type="ARBA" id="ARBA00022912"/>
    </source>
</evidence>
<name>A0A8J5QS46_9HYME</name>
<dbReference type="AlphaFoldDB" id="A0A8J5QS46"/>
<dbReference type="PANTHER" id="PTHR19134">
    <property type="entry name" value="RECEPTOR-TYPE TYROSINE-PROTEIN PHOSPHATASE"/>
    <property type="match status" value="1"/>
</dbReference>
<reference evidence="6" key="1">
    <citation type="submission" date="2020-03" db="EMBL/GenBank/DDBJ databases">
        <authorList>
            <person name="Chebbi M.A."/>
            <person name="Drezen J.M."/>
        </authorList>
    </citation>
    <scope>NUCLEOTIDE SEQUENCE</scope>
    <source>
        <tissue evidence="6">Whole body</tissue>
    </source>
</reference>
<keyword evidence="4" id="KW-0904">Protein phosphatase</keyword>
<keyword evidence="3" id="KW-0378">Hydrolase</keyword>
<dbReference type="EMBL" id="JAAOIC020000047">
    <property type="protein sequence ID" value="KAG8037271.1"/>
    <property type="molecule type" value="Genomic_DNA"/>
</dbReference>
<organism evidence="6 7">
    <name type="scientific">Cotesia typhae</name>
    <dbReference type="NCBI Taxonomy" id="2053667"/>
    <lineage>
        <taxon>Eukaryota</taxon>
        <taxon>Metazoa</taxon>
        <taxon>Ecdysozoa</taxon>
        <taxon>Arthropoda</taxon>
        <taxon>Hexapoda</taxon>
        <taxon>Insecta</taxon>
        <taxon>Pterygota</taxon>
        <taxon>Neoptera</taxon>
        <taxon>Endopterygota</taxon>
        <taxon>Hymenoptera</taxon>
        <taxon>Apocrita</taxon>
        <taxon>Ichneumonoidea</taxon>
        <taxon>Braconidae</taxon>
        <taxon>Microgastrinae</taxon>
        <taxon>Cotesia</taxon>
    </lineage>
</organism>
<evidence type="ECO:0000313" key="7">
    <source>
        <dbReference type="Proteomes" id="UP000729913"/>
    </source>
</evidence>
<sequence length="207" mass="24887">MATTFDDFWSMIWQENSRIIVMLNGTKQKLQPINPQYLCMNQDHAILKEFIIKEESVRTGSHFMYTQLRILHRPTEDSRIIHHFKYFDWTETDAPDVGLILDFLLKVNKQDQYYFKRMIVTNQRPAKPIVVADICLYQMIHRLKVSVPLMVLKARQQRRFSIPTLNHYIFIHNFILNFLSIIKVKPEVYFDFRLHLAHNDTQLFMLL</sequence>
<evidence type="ECO:0000256" key="3">
    <source>
        <dbReference type="ARBA" id="ARBA00022801"/>
    </source>
</evidence>
<keyword evidence="7" id="KW-1185">Reference proteome</keyword>
<dbReference type="CDD" id="cd00047">
    <property type="entry name" value="PTPc"/>
    <property type="match status" value="1"/>
</dbReference>
<dbReference type="PANTHER" id="PTHR19134:SF562">
    <property type="entry name" value="PROTEIN-TYROSINE-PHOSPHATASE"/>
    <property type="match status" value="1"/>
</dbReference>
<evidence type="ECO:0000256" key="1">
    <source>
        <dbReference type="ARBA" id="ARBA00009580"/>
    </source>
</evidence>
<dbReference type="OrthoDB" id="6928550at2759"/>
<proteinExistence type="inferred from homology"/>
<dbReference type="InterPro" id="IPR000242">
    <property type="entry name" value="PTP_cat"/>
</dbReference>
<evidence type="ECO:0000259" key="5">
    <source>
        <dbReference type="PROSITE" id="PS50055"/>
    </source>
</evidence>
<dbReference type="InterPro" id="IPR003595">
    <property type="entry name" value="Tyr_Pase_cat"/>
</dbReference>
<dbReference type="Pfam" id="PF00102">
    <property type="entry name" value="Y_phosphatase"/>
    <property type="match status" value="1"/>
</dbReference>
<evidence type="ECO:0000256" key="2">
    <source>
        <dbReference type="ARBA" id="ARBA00013064"/>
    </source>
</evidence>
<feature type="domain" description="Tyrosine-protein phosphatase" evidence="5">
    <location>
        <begin position="1"/>
        <end position="178"/>
    </location>
</feature>
<accession>A0A8J5QS46</accession>
<dbReference type="PROSITE" id="PS50055">
    <property type="entry name" value="TYR_PHOSPHATASE_PTP"/>
    <property type="match status" value="1"/>
</dbReference>
<comment type="caution">
    <text evidence="6">The sequence shown here is derived from an EMBL/GenBank/DDBJ whole genome shotgun (WGS) entry which is preliminary data.</text>
</comment>
<evidence type="ECO:0000313" key="6">
    <source>
        <dbReference type="EMBL" id="KAG8037271.1"/>
    </source>
</evidence>
<comment type="similarity">
    <text evidence="1">Belongs to the protein-tyrosine phosphatase family.</text>
</comment>
<protein>
    <recommendedName>
        <fullName evidence="2">protein-tyrosine-phosphatase</fullName>
        <ecNumber evidence="2">3.1.3.48</ecNumber>
    </recommendedName>
</protein>
<dbReference type="EC" id="3.1.3.48" evidence="2"/>
<reference evidence="6" key="2">
    <citation type="submission" date="2021-04" db="EMBL/GenBank/DDBJ databases">
        <title>Genome-wide patterns of bracovirus chromosomal integration into multiple host tissues during parasitism.</title>
        <authorList>
            <person name="Chebbi M.A.C."/>
        </authorList>
    </citation>
    <scope>NUCLEOTIDE SEQUENCE</scope>
    <source>
        <tissue evidence="6">Whole body</tissue>
    </source>
</reference>
<dbReference type="InterPro" id="IPR050348">
    <property type="entry name" value="Protein-Tyr_Phosphatase"/>
</dbReference>